<dbReference type="EMBL" id="JAAGWQ010000003">
    <property type="protein sequence ID" value="KAF5680859.1"/>
    <property type="molecule type" value="Genomic_DNA"/>
</dbReference>
<feature type="compositionally biased region" description="Polar residues" evidence="1">
    <location>
        <begin position="35"/>
        <end position="52"/>
    </location>
</feature>
<reference evidence="2 3" key="1">
    <citation type="submission" date="2020-05" db="EMBL/GenBank/DDBJ databases">
        <title>Identification and distribution of gene clusters putatively required for synthesis of sphingolipid metabolism inhibitors in phylogenetically diverse species of the filamentous fungus Fusarium.</title>
        <authorList>
            <person name="Kim H.-S."/>
            <person name="Busman M."/>
            <person name="Brown D.W."/>
            <person name="Divon H."/>
            <person name="Uhlig S."/>
            <person name="Proctor R.H."/>
        </authorList>
    </citation>
    <scope>NUCLEOTIDE SEQUENCE [LARGE SCALE GENOMIC DNA]</scope>
    <source>
        <strain evidence="2 3">NRRL 20693</strain>
    </source>
</reference>
<accession>A0A8H5TYT5</accession>
<dbReference type="AlphaFoldDB" id="A0A8H5TYT5"/>
<protein>
    <submittedName>
        <fullName evidence="2">Uncharacterized protein</fullName>
    </submittedName>
</protein>
<gene>
    <name evidence="2" type="ORF">FHETE_247</name>
</gene>
<evidence type="ECO:0000313" key="2">
    <source>
        <dbReference type="EMBL" id="KAF5680859.1"/>
    </source>
</evidence>
<name>A0A8H5TYT5_FUSHE</name>
<comment type="caution">
    <text evidence="2">The sequence shown here is derived from an EMBL/GenBank/DDBJ whole genome shotgun (WGS) entry which is preliminary data.</text>
</comment>
<feature type="region of interest" description="Disordered" evidence="1">
    <location>
        <begin position="33"/>
        <end position="55"/>
    </location>
</feature>
<sequence>MLNPAQLAQIDQKVAILMREHDHCFGASFREGIEDSSSSSADGTKIASTNATERALETKAPQLWSDWYSNLDPELASYAAALDNHIFMSTFGPSSKVEASMSSSYPVTDHPKTDSSPNLTINIIPPSAANKRSFVKVSSKYQTNVNAQQK</sequence>
<evidence type="ECO:0000313" key="3">
    <source>
        <dbReference type="Proteomes" id="UP000567885"/>
    </source>
</evidence>
<keyword evidence="3" id="KW-1185">Reference proteome</keyword>
<dbReference type="Proteomes" id="UP000567885">
    <property type="component" value="Unassembled WGS sequence"/>
</dbReference>
<organism evidence="2 3">
    <name type="scientific">Fusarium heterosporum</name>
    <dbReference type="NCBI Taxonomy" id="42747"/>
    <lineage>
        <taxon>Eukaryota</taxon>
        <taxon>Fungi</taxon>
        <taxon>Dikarya</taxon>
        <taxon>Ascomycota</taxon>
        <taxon>Pezizomycotina</taxon>
        <taxon>Sordariomycetes</taxon>
        <taxon>Hypocreomycetidae</taxon>
        <taxon>Hypocreales</taxon>
        <taxon>Nectriaceae</taxon>
        <taxon>Fusarium</taxon>
        <taxon>Fusarium heterosporum species complex</taxon>
    </lineage>
</organism>
<proteinExistence type="predicted"/>
<evidence type="ECO:0000256" key="1">
    <source>
        <dbReference type="SAM" id="MobiDB-lite"/>
    </source>
</evidence>
<feature type="region of interest" description="Disordered" evidence="1">
    <location>
        <begin position="99"/>
        <end position="119"/>
    </location>
</feature>